<keyword evidence="2" id="KW-0732">Signal</keyword>
<dbReference type="GO" id="GO:0006508">
    <property type="term" value="P:proteolysis"/>
    <property type="evidence" value="ECO:0007669"/>
    <property type="project" value="InterPro"/>
</dbReference>
<accession>U5D4L7</accession>
<gene>
    <name evidence="5" type="ORF">AMTR_s00044p00138670</name>
</gene>
<dbReference type="InterPro" id="IPR000209">
    <property type="entry name" value="Peptidase_S8/S53_dom"/>
</dbReference>
<dbReference type="OMA" id="CHRINAR"/>
<comment type="similarity">
    <text evidence="1 3">Belongs to the peptidase S8 family.</text>
</comment>
<evidence type="ECO:0000256" key="3">
    <source>
        <dbReference type="PROSITE-ProRule" id="PRU01240"/>
    </source>
</evidence>
<evidence type="ECO:0000259" key="4">
    <source>
        <dbReference type="Pfam" id="PF00082"/>
    </source>
</evidence>
<evidence type="ECO:0000256" key="1">
    <source>
        <dbReference type="ARBA" id="ARBA00011073"/>
    </source>
</evidence>
<dbReference type="Pfam" id="PF00082">
    <property type="entry name" value="Peptidase_S8"/>
    <property type="match status" value="1"/>
</dbReference>
<dbReference type="GO" id="GO:0004252">
    <property type="term" value="F:serine-type endopeptidase activity"/>
    <property type="evidence" value="ECO:0007669"/>
    <property type="project" value="InterPro"/>
</dbReference>
<dbReference type="STRING" id="13333.U5D4L7"/>
<keyword evidence="6" id="KW-1185">Reference proteome</keyword>
<evidence type="ECO:0000313" key="6">
    <source>
        <dbReference type="Proteomes" id="UP000017836"/>
    </source>
</evidence>
<dbReference type="Proteomes" id="UP000017836">
    <property type="component" value="Unassembled WGS sequence"/>
</dbReference>
<protein>
    <recommendedName>
        <fullName evidence="4">Peptidase S8/S53 domain-containing protein</fullName>
    </recommendedName>
</protein>
<reference evidence="6" key="1">
    <citation type="journal article" date="2013" name="Science">
        <title>The Amborella genome and the evolution of flowering plants.</title>
        <authorList>
            <consortium name="Amborella Genome Project"/>
        </authorList>
    </citation>
    <scope>NUCLEOTIDE SEQUENCE [LARGE SCALE GENOMIC DNA]</scope>
</reference>
<dbReference type="EMBL" id="KI392384">
    <property type="protein sequence ID" value="ERN17160.1"/>
    <property type="molecule type" value="Genomic_DNA"/>
</dbReference>
<dbReference type="InterPro" id="IPR045051">
    <property type="entry name" value="SBT"/>
</dbReference>
<evidence type="ECO:0000256" key="2">
    <source>
        <dbReference type="ARBA" id="ARBA00022729"/>
    </source>
</evidence>
<dbReference type="Gramene" id="ERN17160">
    <property type="protein sequence ID" value="ERN17160"/>
    <property type="gene ID" value="AMTR_s00044p00138670"/>
</dbReference>
<dbReference type="PROSITE" id="PS51892">
    <property type="entry name" value="SUBTILASE"/>
    <property type="match status" value="1"/>
</dbReference>
<sequence>MAKGCHCHRINARKDFNSSHCSNKLIGAQFFNKAAHQHTSNITDSPRDQDRHGTHTATTAAGGFVVGAEMMSSARGTAVGVAPQAHLAMYQVCYGIRCIDSDIMAGFDKAIQDGVDVLSISLSGGQDRITIDPITISAFKAMEKGIFVSCSTGNKGPDFSTVGNVAPWVLTFIPIQTMNAGPT</sequence>
<dbReference type="AlphaFoldDB" id="U5D4L7"/>
<name>U5D4L7_AMBTC</name>
<dbReference type="HOGENOM" id="CLU_1477090_0_0_1"/>
<dbReference type="SUPFAM" id="SSF52743">
    <property type="entry name" value="Subtilisin-like"/>
    <property type="match status" value="1"/>
</dbReference>
<feature type="domain" description="Peptidase S8/S53" evidence="4">
    <location>
        <begin position="36"/>
        <end position="164"/>
    </location>
</feature>
<evidence type="ECO:0000313" key="5">
    <source>
        <dbReference type="EMBL" id="ERN17160.1"/>
    </source>
</evidence>
<dbReference type="InterPro" id="IPR036852">
    <property type="entry name" value="Peptidase_S8/S53_dom_sf"/>
</dbReference>
<proteinExistence type="inferred from homology"/>
<organism evidence="5 6">
    <name type="scientific">Amborella trichopoda</name>
    <dbReference type="NCBI Taxonomy" id="13333"/>
    <lineage>
        <taxon>Eukaryota</taxon>
        <taxon>Viridiplantae</taxon>
        <taxon>Streptophyta</taxon>
        <taxon>Embryophyta</taxon>
        <taxon>Tracheophyta</taxon>
        <taxon>Spermatophyta</taxon>
        <taxon>Magnoliopsida</taxon>
        <taxon>Amborellales</taxon>
        <taxon>Amborellaceae</taxon>
        <taxon>Amborella</taxon>
    </lineage>
</organism>
<dbReference type="eggNOG" id="ENOG502QPQR">
    <property type="taxonomic scope" value="Eukaryota"/>
</dbReference>
<comment type="caution">
    <text evidence="3">Lacks conserved residue(s) required for the propagation of feature annotation.</text>
</comment>
<dbReference type="PANTHER" id="PTHR10795">
    <property type="entry name" value="PROPROTEIN CONVERTASE SUBTILISIN/KEXIN"/>
    <property type="match status" value="1"/>
</dbReference>
<dbReference type="Gene3D" id="3.40.50.200">
    <property type="entry name" value="Peptidase S8/S53 domain"/>
    <property type="match status" value="1"/>
</dbReference>